<sequence length="166" mass="18547">MKKKTIQEKGAFRNNLLLSLGILVFFCIAGAVQAAEKPQPPPRFQEVEGSNGSIVRDNNTGLEWHRCAYGESWTGSGCSGTIWEGKWDDAVRITASGGFRLPTIDELKTLAPYDLSIFPGDYYFWSSSPDVGHSNFAWGLHFNDGRVHYYGRKPNYGQVRLVRVGQ</sequence>
<dbReference type="Pfam" id="PF07603">
    <property type="entry name" value="Lcl_C"/>
    <property type="match status" value="1"/>
</dbReference>
<accession>A0A562S0F3</accession>
<gene>
    <name evidence="3" type="ORF">LZ24_01210</name>
</gene>
<name>A0A562S0F3_9BACT</name>
<dbReference type="RefSeq" id="WP_144683426.1">
    <property type="nucleotide sequence ID" value="NZ_VLLC01000007.1"/>
</dbReference>
<proteinExistence type="predicted"/>
<comment type="caution">
    <text evidence="3">The sequence shown here is derived from an EMBL/GenBank/DDBJ whole genome shotgun (WGS) entry which is preliminary data.</text>
</comment>
<evidence type="ECO:0000259" key="2">
    <source>
        <dbReference type="Pfam" id="PF07603"/>
    </source>
</evidence>
<evidence type="ECO:0000313" key="3">
    <source>
        <dbReference type="EMBL" id="TWI73980.1"/>
    </source>
</evidence>
<dbReference type="AlphaFoldDB" id="A0A562S0F3"/>
<protein>
    <submittedName>
        <fullName evidence="3">Uncharacterized protein DUF1566</fullName>
    </submittedName>
</protein>
<evidence type="ECO:0000256" key="1">
    <source>
        <dbReference type="SAM" id="SignalP"/>
    </source>
</evidence>
<keyword evidence="4" id="KW-1185">Reference proteome</keyword>
<organism evidence="3 4">
    <name type="scientific">Desulfobotulus alkaliphilus</name>
    <dbReference type="NCBI Taxonomy" id="622671"/>
    <lineage>
        <taxon>Bacteria</taxon>
        <taxon>Pseudomonadati</taxon>
        <taxon>Thermodesulfobacteriota</taxon>
        <taxon>Desulfobacteria</taxon>
        <taxon>Desulfobacterales</taxon>
        <taxon>Desulfobacteraceae</taxon>
        <taxon>Desulfobotulus</taxon>
    </lineage>
</organism>
<dbReference type="OrthoDB" id="9793251at2"/>
<feature type="domain" description="Lcl C-terminal" evidence="2">
    <location>
        <begin position="54"/>
        <end position="163"/>
    </location>
</feature>
<dbReference type="Proteomes" id="UP000318307">
    <property type="component" value="Unassembled WGS sequence"/>
</dbReference>
<feature type="chain" id="PRO_5022024945" evidence="1">
    <location>
        <begin position="35"/>
        <end position="166"/>
    </location>
</feature>
<reference evidence="3 4" key="1">
    <citation type="submission" date="2019-07" db="EMBL/GenBank/DDBJ databases">
        <title>Genome sequencing of 100 strains of the haloalkaliphilic chemolithoautotrophic sulfur-oxidizing bacterium Thioalkalivibrio.</title>
        <authorList>
            <person name="Muyzer G."/>
        </authorList>
    </citation>
    <scope>NUCLEOTIDE SEQUENCE [LARGE SCALE GENOMIC DNA]</scope>
    <source>
        <strain evidence="3 4">ASO4-4</strain>
    </source>
</reference>
<dbReference type="EMBL" id="VLLC01000007">
    <property type="protein sequence ID" value="TWI73980.1"/>
    <property type="molecule type" value="Genomic_DNA"/>
</dbReference>
<feature type="signal peptide" evidence="1">
    <location>
        <begin position="1"/>
        <end position="34"/>
    </location>
</feature>
<dbReference type="InterPro" id="IPR011460">
    <property type="entry name" value="Lcl_C"/>
</dbReference>
<keyword evidence="1" id="KW-0732">Signal</keyword>
<evidence type="ECO:0000313" key="4">
    <source>
        <dbReference type="Proteomes" id="UP000318307"/>
    </source>
</evidence>